<organism evidence="3 4">
    <name type="scientific">Blyttiomyces helicus</name>
    <dbReference type="NCBI Taxonomy" id="388810"/>
    <lineage>
        <taxon>Eukaryota</taxon>
        <taxon>Fungi</taxon>
        <taxon>Fungi incertae sedis</taxon>
        <taxon>Chytridiomycota</taxon>
        <taxon>Chytridiomycota incertae sedis</taxon>
        <taxon>Chytridiomycetes</taxon>
        <taxon>Chytridiomycetes incertae sedis</taxon>
        <taxon>Blyttiomyces</taxon>
    </lineage>
</organism>
<feature type="transmembrane region" description="Helical" evidence="2">
    <location>
        <begin position="74"/>
        <end position="95"/>
    </location>
</feature>
<keyword evidence="4" id="KW-1185">Reference proteome</keyword>
<dbReference type="Proteomes" id="UP000269721">
    <property type="component" value="Unassembled WGS sequence"/>
</dbReference>
<gene>
    <name evidence="3" type="ORF">BDK51DRAFT_25649</name>
</gene>
<feature type="non-terminal residue" evidence="3">
    <location>
        <position position="138"/>
    </location>
</feature>
<dbReference type="EMBL" id="KZ998701">
    <property type="protein sequence ID" value="RKO85834.1"/>
    <property type="molecule type" value="Genomic_DNA"/>
</dbReference>
<evidence type="ECO:0000313" key="3">
    <source>
        <dbReference type="EMBL" id="RKO85834.1"/>
    </source>
</evidence>
<keyword evidence="2" id="KW-0812">Transmembrane</keyword>
<feature type="compositionally biased region" description="Pro residues" evidence="1">
    <location>
        <begin position="16"/>
        <end position="25"/>
    </location>
</feature>
<protein>
    <submittedName>
        <fullName evidence="3">Uncharacterized protein</fullName>
    </submittedName>
</protein>
<proteinExistence type="predicted"/>
<evidence type="ECO:0000256" key="1">
    <source>
        <dbReference type="SAM" id="MobiDB-lite"/>
    </source>
</evidence>
<reference evidence="4" key="1">
    <citation type="journal article" date="2018" name="Nat. Microbiol.">
        <title>Leveraging single-cell genomics to expand the fungal tree of life.</title>
        <authorList>
            <person name="Ahrendt S.R."/>
            <person name="Quandt C.A."/>
            <person name="Ciobanu D."/>
            <person name="Clum A."/>
            <person name="Salamov A."/>
            <person name="Andreopoulos B."/>
            <person name="Cheng J.F."/>
            <person name="Woyke T."/>
            <person name="Pelin A."/>
            <person name="Henrissat B."/>
            <person name="Reynolds N.K."/>
            <person name="Benny G.L."/>
            <person name="Smith M.E."/>
            <person name="James T.Y."/>
            <person name="Grigoriev I.V."/>
        </authorList>
    </citation>
    <scope>NUCLEOTIDE SEQUENCE [LARGE SCALE GENOMIC DNA]</scope>
</reference>
<evidence type="ECO:0000256" key="2">
    <source>
        <dbReference type="SAM" id="Phobius"/>
    </source>
</evidence>
<name>A0A4P9W151_9FUNG</name>
<accession>A0A4P9W151</accession>
<keyword evidence="2" id="KW-1133">Transmembrane helix</keyword>
<feature type="compositionally biased region" description="Basic residues" evidence="1">
    <location>
        <begin position="1"/>
        <end position="13"/>
    </location>
</feature>
<feature type="region of interest" description="Disordered" evidence="1">
    <location>
        <begin position="1"/>
        <end position="69"/>
    </location>
</feature>
<keyword evidence="2" id="KW-0472">Membrane</keyword>
<sequence length="138" mass="14574">MPHFHHLSIRNRAHLAPPPPSPTTPLPNTDELPSSSNDAGAGPITESGVQSISRPVPVPSAATPGEASPRTVPVAITIAAVIIALAVLAGIWRYWEMRKTRNAPLVNGVDSSASVNDSSIGSTFSDWSQKLKKKARPQ</sequence>
<evidence type="ECO:0000313" key="4">
    <source>
        <dbReference type="Proteomes" id="UP000269721"/>
    </source>
</evidence>
<dbReference type="AlphaFoldDB" id="A0A4P9W151"/>